<reference evidence="1" key="1">
    <citation type="journal article" date="2020" name="Stud. Mycol.">
        <title>101 Dothideomycetes genomes: a test case for predicting lifestyles and emergence of pathogens.</title>
        <authorList>
            <person name="Haridas S."/>
            <person name="Albert R."/>
            <person name="Binder M."/>
            <person name="Bloem J."/>
            <person name="Labutti K."/>
            <person name="Salamov A."/>
            <person name="Andreopoulos B."/>
            <person name="Baker S."/>
            <person name="Barry K."/>
            <person name="Bills G."/>
            <person name="Bluhm B."/>
            <person name="Cannon C."/>
            <person name="Castanera R."/>
            <person name="Culley D."/>
            <person name="Daum C."/>
            <person name="Ezra D."/>
            <person name="Gonzalez J."/>
            <person name="Henrissat B."/>
            <person name="Kuo A."/>
            <person name="Liang C."/>
            <person name="Lipzen A."/>
            <person name="Lutzoni F."/>
            <person name="Magnuson J."/>
            <person name="Mondo S."/>
            <person name="Nolan M."/>
            <person name="Ohm R."/>
            <person name="Pangilinan J."/>
            <person name="Park H.-J."/>
            <person name="Ramirez L."/>
            <person name="Alfaro M."/>
            <person name="Sun H."/>
            <person name="Tritt A."/>
            <person name="Yoshinaga Y."/>
            <person name="Zwiers L.-H."/>
            <person name="Turgeon B."/>
            <person name="Goodwin S."/>
            <person name="Spatafora J."/>
            <person name="Crous P."/>
            <person name="Grigoriev I."/>
        </authorList>
    </citation>
    <scope>NUCLEOTIDE SEQUENCE</scope>
    <source>
        <strain evidence="1">ATCC 200398</strain>
    </source>
</reference>
<sequence>MARRRLTRAPCDSRGSDWDLIRQEANLAPASSRSLREGFVHRHRVALLQKFHSHWGSEAMCVANWPRKLRRRARTTSAHERSTSSRRSSSSDACERHSDNCSPRRDLGEDLLLSLSVNTRSRSPQSKQEVQNRNQSSHLGVSWPCNRAISPPIVPPIVPLAAIAVPNSLGSCRSK</sequence>
<dbReference type="EMBL" id="MU003503">
    <property type="protein sequence ID" value="KAF2471913.1"/>
    <property type="molecule type" value="Genomic_DNA"/>
</dbReference>
<dbReference type="Proteomes" id="UP000799755">
    <property type="component" value="Unassembled WGS sequence"/>
</dbReference>
<proteinExistence type="predicted"/>
<accession>A0ACB6QY39</accession>
<name>A0ACB6QY39_9PLEO</name>
<comment type="caution">
    <text evidence="1">The sequence shown here is derived from an EMBL/GenBank/DDBJ whole genome shotgun (WGS) entry which is preliminary data.</text>
</comment>
<evidence type="ECO:0000313" key="2">
    <source>
        <dbReference type="Proteomes" id="UP000799755"/>
    </source>
</evidence>
<keyword evidence="2" id="KW-1185">Reference proteome</keyword>
<organism evidence="1 2">
    <name type="scientific">Lindgomyces ingoldianus</name>
    <dbReference type="NCBI Taxonomy" id="673940"/>
    <lineage>
        <taxon>Eukaryota</taxon>
        <taxon>Fungi</taxon>
        <taxon>Dikarya</taxon>
        <taxon>Ascomycota</taxon>
        <taxon>Pezizomycotina</taxon>
        <taxon>Dothideomycetes</taxon>
        <taxon>Pleosporomycetidae</taxon>
        <taxon>Pleosporales</taxon>
        <taxon>Lindgomycetaceae</taxon>
        <taxon>Lindgomyces</taxon>
    </lineage>
</organism>
<protein>
    <submittedName>
        <fullName evidence="1">Uncharacterized protein</fullName>
    </submittedName>
</protein>
<gene>
    <name evidence="1" type="ORF">BDR25DRAFT_366642</name>
</gene>
<evidence type="ECO:0000313" key="1">
    <source>
        <dbReference type="EMBL" id="KAF2471913.1"/>
    </source>
</evidence>